<dbReference type="GO" id="GO:0070475">
    <property type="term" value="P:rRNA base methylation"/>
    <property type="evidence" value="ECO:0007669"/>
    <property type="project" value="UniProtKB-UniRule"/>
</dbReference>
<evidence type="ECO:0000256" key="3">
    <source>
        <dbReference type="ARBA" id="ARBA00022603"/>
    </source>
</evidence>
<dbReference type="InterPro" id="IPR023397">
    <property type="entry name" value="SAM-dep_MeTrfase_MraW_recog"/>
</dbReference>
<dbReference type="InterPro" id="IPR029063">
    <property type="entry name" value="SAM-dependent_MTases_sf"/>
</dbReference>
<dbReference type="PANTHER" id="PTHR11265">
    <property type="entry name" value="S-ADENOSYL-METHYLTRANSFERASE MRAW"/>
    <property type="match status" value="1"/>
</dbReference>
<dbReference type="InterPro" id="IPR002903">
    <property type="entry name" value="RsmH"/>
</dbReference>
<keyword evidence="3 6" id="KW-0489">Methyltransferase</keyword>
<dbReference type="PIRSF" id="PIRSF004486">
    <property type="entry name" value="MraW"/>
    <property type="match status" value="1"/>
</dbReference>
<accession>A0A1G5PLY9</accession>
<keyword evidence="4 6" id="KW-0808">Transferase</keyword>
<sequence length="313" mass="34885">MAEKNQHAPVLLEEALAALNIRPEGIYLDGTFGRGGHAAAILERLGPDGRLLATDKDPEAVEAARQRFGSDDRFAIVRGSYTMLAEEAAKRGWSGRIRGIFLDLGVSSPQLDDARRGFSFRTEGPLDMRMDPASGESAADWLARASDREIADVLKEYGDERYAKRIARAIVRTREEAGPIKTTAHLADVIAKAHPRWERDRHPATRSFQAIRIYINRELEELEAVLGQTVELLAPGGRLAVISFHSLEDRRVKRFMRDEASGRDELPPDFPVQASHFQPQLKVIGKPVRAGKEELERNPRARSAVLRVAERVA</sequence>
<evidence type="ECO:0000313" key="7">
    <source>
        <dbReference type="EMBL" id="SCZ50468.1"/>
    </source>
</evidence>
<dbReference type="NCBIfam" id="TIGR00006">
    <property type="entry name" value="16S rRNA (cytosine(1402)-N(4))-methyltransferase RsmH"/>
    <property type="match status" value="1"/>
</dbReference>
<reference evidence="7 8" key="1">
    <citation type="submission" date="2016-10" db="EMBL/GenBank/DDBJ databases">
        <authorList>
            <person name="de Groot N.N."/>
        </authorList>
    </citation>
    <scope>NUCLEOTIDE SEQUENCE [LARGE SCALE GENOMIC DNA]</scope>
    <source>
        <strain evidence="7 8">HLD2</strain>
    </source>
</reference>
<protein>
    <recommendedName>
        <fullName evidence="6">Ribosomal RNA small subunit methyltransferase H</fullName>
        <ecNumber evidence="6">2.1.1.199</ecNumber>
    </recommendedName>
    <alternativeName>
        <fullName evidence="6">16S rRNA m(4)C1402 methyltransferase</fullName>
    </alternativeName>
    <alternativeName>
        <fullName evidence="6">rRNA (cytosine-N(4)-)-methyltransferase RsmH</fullName>
    </alternativeName>
</protein>
<evidence type="ECO:0000256" key="4">
    <source>
        <dbReference type="ARBA" id="ARBA00022679"/>
    </source>
</evidence>
<comment type="catalytic activity">
    <reaction evidence="6">
        <text>cytidine(1402) in 16S rRNA + S-adenosyl-L-methionine = N(4)-methylcytidine(1402) in 16S rRNA + S-adenosyl-L-homocysteine + H(+)</text>
        <dbReference type="Rhea" id="RHEA:42928"/>
        <dbReference type="Rhea" id="RHEA-COMP:10286"/>
        <dbReference type="Rhea" id="RHEA-COMP:10287"/>
        <dbReference type="ChEBI" id="CHEBI:15378"/>
        <dbReference type="ChEBI" id="CHEBI:57856"/>
        <dbReference type="ChEBI" id="CHEBI:59789"/>
        <dbReference type="ChEBI" id="CHEBI:74506"/>
        <dbReference type="ChEBI" id="CHEBI:82748"/>
        <dbReference type="EC" id="2.1.1.199"/>
    </reaction>
</comment>
<dbReference type="GO" id="GO:0071424">
    <property type="term" value="F:rRNA (cytosine-N4-)-methyltransferase activity"/>
    <property type="evidence" value="ECO:0007669"/>
    <property type="project" value="UniProtKB-UniRule"/>
</dbReference>
<dbReference type="OrthoDB" id="9806637at2"/>
<evidence type="ECO:0000256" key="6">
    <source>
        <dbReference type="HAMAP-Rule" id="MF_01007"/>
    </source>
</evidence>
<keyword evidence="2 6" id="KW-0698">rRNA processing</keyword>
<dbReference type="Gene3D" id="1.10.150.170">
    <property type="entry name" value="Putative methyltransferase TM0872, insert domain"/>
    <property type="match status" value="1"/>
</dbReference>
<dbReference type="AlphaFoldDB" id="A0A1G5PLY9"/>
<feature type="binding site" evidence="6">
    <location>
        <begin position="35"/>
        <end position="37"/>
    </location>
    <ligand>
        <name>S-adenosyl-L-methionine</name>
        <dbReference type="ChEBI" id="CHEBI:59789"/>
    </ligand>
</feature>
<dbReference type="Gene3D" id="3.40.50.150">
    <property type="entry name" value="Vaccinia Virus protein VP39"/>
    <property type="match status" value="1"/>
</dbReference>
<gene>
    <name evidence="6" type="primary">rsmH</name>
    <name evidence="7" type="ORF">SAMN03097708_00424</name>
</gene>
<evidence type="ECO:0000256" key="5">
    <source>
        <dbReference type="ARBA" id="ARBA00022691"/>
    </source>
</evidence>
<dbReference type="SUPFAM" id="SSF81799">
    <property type="entry name" value="Putative methyltransferase TM0872, insert domain"/>
    <property type="match status" value="1"/>
</dbReference>
<feature type="binding site" evidence="6">
    <location>
        <position position="55"/>
    </location>
    <ligand>
        <name>S-adenosyl-L-methionine</name>
        <dbReference type="ChEBI" id="CHEBI:59789"/>
    </ligand>
</feature>
<comment type="function">
    <text evidence="6">Specifically methylates the N4 position of cytidine in position 1402 (C1402) of 16S rRNA.</text>
</comment>
<dbReference type="SUPFAM" id="SSF53335">
    <property type="entry name" value="S-adenosyl-L-methionine-dependent methyltransferases"/>
    <property type="match status" value="1"/>
</dbReference>
<evidence type="ECO:0000256" key="1">
    <source>
        <dbReference type="ARBA" id="ARBA00010396"/>
    </source>
</evidence>
<comment type="similarity">
    <text evidence="1 6">Belongs to the methyltransferase superfamily. RsmH family.</text>
</comment>
<evidence type="ECO:0000313" key="8">
    <source>
        <dbReference type="Proteomes" id="UP000199648"/>
    </source>
</evidence>
<feature type="binding site" evidence="6">
    <location>
        <position position="81"/>
    </location>
    <ligand>
        <name>S-adenosyl-L-methionine</name>
        <dbReference type="ChEBI" id="CHEBI:59789"/>
    </ligand>
</feature>
<feature type="binding site" evidence="6">
    <location>
        <position position="110"/>
    </location>
    <ligand>
        <name>S-adenosyl-L-methionine</name>
        <dbReference type="ChEBI" id="CHEBI:59789"/>
    </ligand>
</feature>
<dbReference type="RefSeq" id="WP_092992096.1">
    <property type="nucleotide sequence ID" value="NZ_FMWD01000001.1"/>
</dbReference>
<keyword evidence="8" id="KW-1185">Reference proteome</keyword>
<feature type="binding site" evidence="6">
    <location>
        <position position="103"/>
    </location>
    <ligand>
        <name>S-adenosyl-L-methionine</name>
        <dbReference type="ChEBI" id="CHEBI:59789"/>
    </ligand>
</feature>
<organism evidence="7 8">
    <name type="scientific">Thiohalomonas denitrificans</name>
    <dbReference type="NCBI Taxonomy" id="415747"/>
    <lineage>
        <taxon>Bacteria</taxon>
        <taxon>Pseudomonadati</taxon>
        <taxon>Pseudomonadota</taxon>
        <taxon>Gammaproteobacteria</taxon>
        <taxon>Thiohalomonadales</taxon>
        <taxon>Thiohalomonadaceae</taxon>
        <taxon>Thiohalomonas</taxon>
    </lineage>
</organism>
<keyword evidence="5 6" id="KW-0949">S-adenosyl-L-methionine</keyword>
<dbReference type="EC" id="2.1.1.199" evidence="6"/>
<dbReference type="Proteomes" id="UP000199648">
    <property type="component" value="Unassembled WGS sequence"/>
</dbReference>
<name>A0A1G5PLY9_9GAMM</name>
<dbReference type="GO" id="GO:0005737">
    <property type="term" value="C:cytoplasm"/>
    <property type="evidence" value="ECO:0007669"/>
    <property type="project" value="UniProtKB-SubCell"/>
</dbReference>
<dbReference type="HAMAP" id="MF_01007">
    <property type="entry name" value="16SrRNA_methyltr_H"/>
    <property type="match status" value="1"/>
</dbReference>
<proteinExistence type="inferred from homology"/>
<dbReference type="STRING" id="415747.SAMN03097708_00424"/>
<evidence type="ECO:0000256" key="2">
    <source>
        <dbReference type="ARBA" id="ARBA00022552"/>
    </source>
</evidence>
<keyword evidence="6" id="KW-0963">Cytoplasm</keyword>
<dbReference type="EMBL" id="FMWD01000001">
    <property type="protein sequence ID" value="SCZ50468.1"/>
    <property type="molecule type" value="Genomic_DNA"/>
</dbReference>
<dbReference type="Pfam" id="PF01795">
    <property type="entry name" value="Methyltransf_5"/>
    <property type="match status" value="1"/>
</dbReference>
<comment type="subcellular location">
    <subcellularLocation>
        <location evidence="6">Cytoplasm</location>
    </subcellularLocation>
</comment>
<dbReference type="PANTHER" id="PTHR11265:SF0">
    <property type="entry name" value="12S RRNA N4-METHYLCYTIDINE METHYLTRANSFERASE"/>
    <property type="match status" value="1"/>
</dbReference>